<dbReference type="RefSeq" id="WP_179237228.1">
    <property type="nucleotide sequence ID" value="NZ_JACBNQ010000003.1"/>
</dbReference>
<reference evidence="1" key="1">
    <citation type="submission" date="2020-07" db="EMBL/GenBank/DDBJ databases">
        <title>Genomic analysis of a strain of Sedimentibacter Hydroxybenzoicus DSM7310.</title>
        <authorList>
            <person name="Ma S."/>
        </authorList>
    </citation>
    <scope>NUCLEOTIDE SEQUENCE</scope>
    <source>
        <strain evidence="1">DSM 7310</strain>
    </source>
</reference>
<evidence type="ECO:0008006" key="3">
    <source>
        <dbReference type="Google" id="ProtNLM"/>
    </source>
</evidence>
<comment type="caution">
    <text evidence="1">The sequence shown here is derived from an EMBL/GenBank/DDBJ whole genome shotgun (WGS) entry which is preliminary data.</text>
</comment>
<dbReference type="AlphaFoldDB" id="A0A974GVM0"/>
<gene>
    <name evidence="1" type="ORF">HZF24_05225</name>
</gene>
<evidence type="ECO:0000313" key="2">
    <source>
        <dbReference type="Proteomes" id="UP000611629"/>
    </source>
</evidence>
<dbReference type="Proteomes" id="UP000611629">
    <property type="component" value="Unassembled WGS sequence"/>
</dbReference>
<proteinExistence type="predicted"/>
<protein>
    <recommendedName>
        <fullName evidence="3">Spore protein YtfJ</fullName>
    </recommendedName>
</protein>
<dbReference type="EMBL" id="JACBNQ010000003">
    <property type="protein sequence ID" value="NYB73537.1"/>
    <property type="molecule type" value="Genomic_DNA"/>
</dbReference>
<name>A0A974GVM0_SEDHY</name>
<sequence length="126" mass="14293">MSNDIESIIKTTLDNINNLTENEKLISSRITYDNTNYLAISKLNMNFVIGGSDIDKKFRSVDLKPFAGAAYVNLQLNPQILIYETNNKDVRTININNETTAGDITSSILNIMTFIKEIREKRDCDL</sequence>
<accession>A0A974GVM0</accession>
<keyword evidence="2" id="KW-1185">Reference proteome</keyword>
<evidence type="ECO:0000313" key="1">
    <source>
        <dbReference type="EMBL" id="NYB73537.1"/>
    </source>
</evidence>
<organism evidence="1 2">
    <name type="scientific">Sedimentibacter hydroxybenzoicus DSM 7310</name>
    <dbReference type="NCBI Taxonomy" id="1123245"/>
    <lineage>
        <taxon>Bacteria</taxon>
        <taxon>Bacillati</taxon>
        <taxon>Bacillota</taxon>
        <taxon>Tissierellia</taxon>
        <taxon>Sedimentibacter</taxon>
    </lineage>
</organism>